<proteinExistence type="predicted"/>
<reference evidence="1" key="1">
    <citation type="journal article" date="2014" name="Int. J. Syst. Evol. Microbiol.">
        <title>Complete genome sequence of Corynebacterium casei LMG S-19264T (=DSM 44701T), isolated from a smear-ripened cheese.</title>
        <authorList>
            <consortium name="US DOE Joint Genome Institute (JGI-PGF)"/>
            <person name="Walter F."/>
            <person name="Albersmeier A."/>
            <person name="Kalinowski J."/>
            <person name="Ruckert C."/>
        </authorList>
    </citation>
    <scope>NUCLEOTIDE SEQUENCE</scope>
    <source>
        <strain evidence="1">JCM 18487</strain>
    </source>
</reference>
<dbReference type="PANTHER" id="PTHR36848">
    <property type="entry name" value="DNA-BINDING PROTEIN (PUTATIVE SECRETED PROTEIN)-RELATED"/>
    <property type="match status" value="1"/>
</dbReference>
<dbReference type="Proteomes" id="UP000637695">
    <property type="component" value="Unassembled WGS sequence"/>
</dbReference>
<accession>A0A917NMJ8</accession>
<evidence type="ECO:0000313" key="2">
    <source>
        <dbReference type="Proteomes" id="UP000637695"/>
    </source>
</evidence>
<protein>
    <recommendedName>
        <fullName evidence="3">Alpha-L-rhamnosidase-like protein</fullName>
    </recommendedName>
</protein>
<evidence type="ECO:0008006" key="3">
    <source>
        <dbReference type="Google" id="ProtNLM"/>
    </source>
</evidence>
<dbReference type="AlphaFoldDB" id="A0A917NMJ8"/>
<dbReference type="InterPro" id="IPR029062">
    <property type="entry name" value="Class_I_gatase-like"/>
</dbReference>
<name>A0A917NMJ8_9BACL</name>
<dbReference type="Pfam" id="PF17132">
    <property type="entry name" value="Glyco_hydro_106"/>
    <property type="match status" value="1"/>
</dbReference>
<comment type="caution">
    <text evidence="1">The sequence shown here is derived from an EMBL/GenBank/DDBJ whole genome shotgun (WGS) entry which is preliminary data.</text>
</comment>
<dbReference type="Gene3D" id="3.40.50.880">
    <property type="match status" value="1"/>
</dbReference>
<sequence>MRDLARQFLDPDRSFSIVPLWFWFGRLRKEELIRQVDEMVDKGVYGAFMHARPYLLTPYLEEEWWDVVGGVVDHAARVGFQAWLYDEYAWPSGTAGSVFKHGHQAPSRILALGRQHMAQGLAMREAEWTGPARVRVFLPGIPDTRQAALLVRVVERDHLDDAACREARDGQPSDPCQTGGGSAARTLVAAADVWDVSGQWGDTVELPPGRWRLMVFFTYEVSNMINYLNPETVQRFIQVTHEAYRQRVGRHFGTTIPGIFFDEIFNAGHPLVWTDGFAEEFALRVGYEIRPKLPLLIYDGDDKVLTYAVRRDYFAVLAQLYEEAFFRQISAWCTRHGLWLTGHTEEALHAHPLRQGDYFATQRHLHIPGADCHDYRYRYPRTITFVEPKGAVSVARLYGKPRVLSEALGGGGWATTLQEFKRGIHVLAAMGINFFALHGFYSEIDHQGSQADWPASFFFQNPHWKYFKIFADHVRRISYMGTIGKPVCPVGIVYPIRAMWEHTAGGRVDDTGLRIDQQYHALLNHLLSNQVDADLVDEASIQAAEVDGGRLRRGDASFAVLFVHKCQPLDSRTCDKLRTFAAAGGTVVLYGAGPPEPEAALLADLAPCVDAGEDPKVWLSIARQYEGHTLEVVAGEAEGFYAYCREYEGCRYYFLVNAMDRAKSLVIDFHALGAPQLWDPETGSQLLLPVLARWPEAKKTRLALTLHEDQAVYVVFRVC</sequence>
<evidence type="ECO:0000313" key="1">
    <source>
        <dbReference type="EMBL" id="GGJ11890.1"/>
    </source>
</evidence>
<dbReference type="PANTHER" id="PTHR36848:SF2">
    <property type="entry name" value="SECRETED PROTEIN"/>
    <property type="match status" value="1"/>
</dbReference>
<reference evidence="1" key="2">
    <citation type="submission" date="2020-09" db="EMBL/GenBank/DDBJ databases">
        <authorList>
            <person name="Sun Q."/>
            <person name="Ohkuma M."/>
        </authorList>
    </citation>
    <scope>NUCLEOTIDE SEQUENCE</scope>
    <source>
        <strain evidence="1">JCM 18487</strain>
    </source>
</reference>
<gene>
    <name evidence="1" type="ORF">GCM10010885_21530</name>
</gene>
<keyword evidence="2" id="KW-1185">Reference proteome</keyword>
<dbReference type="RefSeq" id="WP_188883047.1">
    <property type="nucleotide sequence ID" value="NZ_BMOY01000041.1"/>
</dbReference>
<dbReference type="EMBL" id="BMOY01000041">
    <property type="protein sequence ID" value="GGJ11890.1"/>
    <property type="molecule type" value="Genomic_DNA"/>
</dbReference>
<organism evidence="1 2">
    <name type="scientific">Alicyclobacillus cellulosilyticus</name>
    <dbReference type="NCBI Taxonomy" id="1003997"/>
    <lineage>
        <taxon>Bacteria</taxon>
        <taxon>Bacillati</taxon>
        <taxon>Bacillota</taxon>
        <taxon>Bacilli</taxon>
        <taxon>Bacillales</taxon>
        <taxon>Alicyclobacillaceae</taxon>
        <taxon>Alicyclobacillus</taxon>
    </lineage>
</organism>
<dbReference type="InterPro" id="IPR053161">
    <property type="entry name" value="Ulvan_degrading_GH"/>
</dbReference>